<feature type="transmembrane region" description="Helical" evidence="1">
    <location>
        <begin position="44"/>
        <end position="67"/>
    </location>
</feature>
<name>A0A1M7A8H5_9BACT</name>
<proteinExistence type="predicted"/>
<feature type="transmembrane region" description="Helical" evidence="1">
    <location>
        <begin position="74"/>
        <end position="96"/>
    </location>
</feature>
<reference evidence="2 3" key="1">
    <citation type="submission" date="2016-11" db="EMBL/GenBank/DDBJ databases">
        <authorList>
            <person name="Jaros S."/>
            <person name="Januszkiewicz K."/>
            <person name="Wedrychowicz H."/>
        </authorList>
    </citation>
    <scope>NUCLEOTIDE SEQUENCE [LARGE SCALE GENOMIC DNA]</scope>
    <source>
        <strain evidence="2 3">DSM 27406</strain>
    </source>
</reference>
<dbReference type="Proteomes" id="UP000184420">
    <property type="component" value="Unassembled WGS sequence"/>
</dbReference>
<feature type="transmembrane region" description="Helical" evidence="1">
    <location>
        <begin position="102"/>
        <end position="119"/>
    </location>
</feature>
<keyword evidence="1" id="KW-0812">Transmembrane</keyword>
<accession>A0A1M7A8H5</accession>
<organism evidence="2 3">
    <name type="scientific">Chitinophaga jiangningensis</name>
    <dbReference type="NCBI Taxonomy" id="1419482"/>
    <lineage>
        <taxon>Bacteria</taxon>
        <taxon>Pseudomonadati</taxon>
        <taxon>Bacteroidota</taxon>
        <taxon>Chitinophagia</taxon>
        <taxon>Chitinophagales</taxon>
        <taxon>Chitinophagaceae</taxon>
        <taxon>Chitinophaga</taxon>
    </lineage>
</organism>
<evidence type="ECO:0000256" key="1">
    <source>
        <dbReference type="SAM" id="Phobius"/>
    </source>
</evidence>
<dbReference type="AlphaFoldDB" id="A0A1M7A8H5"/>
<keyword evidence="1" id="KW-0472">Membrane</keyword>
<keyword evidence="1" id="KW-1133">Transmembrane helix</keyword>
<sequence length="145" mass="16832">MFKPGFLNILLYIFCKYLVFVLITVFIHYEPRYSLRNFATESVLFFLVLLIPMPLINAVFLSGPLYLSFKLRPFIRFVLLGAILMAEYIIFCYLGSQKMVSGFGILNSGVSIGLYLLFFTETFTSIKCKGLSFSQDEDYLEHRRK</sequence>
<gene>
    <name evidence="2" type="ORF">SAMN05444266_103170</name>
</gene>
<keyword evidence="3" id="KW-1185">Reference proteome</keyword>
<feature type="transmembrane region" description="Helical" evidence="1">
    <location>
        <begin position="9"/>
        <end position="29"/>
    </location>
</feature>
<dbReference type="STRING" id="1419482.SAMN05444266_103170"/>
<dbReference type="EMBL" id="FRBL01000003">
    <property type="protein sequence ID" value="SHL39013.1"/>
    <property type="molecule type" value="Genomic_DNA"/>
</dbReference>
<evidence type="ECO:0000313" key="2">
    <source>
        <dbReference type="EMBL" id="SHL39013.1"/>
    </source>
</evidence>
<evidence type="ECO:0000313" key="3">
    <source>
        <dbReference type="Proteomes" id="UP000184420"/>
    </source>
</evidence>
<protein>
    <submittedName>
        <fullName evidence="2">Uncharacterized protein</fullName>
    </submittedName>
</protein>